<feature type="domain" description="F5/8 type C" evidence="9">
    <location>
        <begin position="1262"/>
        <end position="1416"/>
    </location>
</feature>
<evidence type="ECO:0000259" key="10">
    <source>
        <dbReference type="PROSITE" id="PS51233"/>
    </source>
</evidence>
<dbReference type="InterPro" id="IPR001846">
    <property type="entry name" value="VWF_type-D"/>
</dbReference>
<dbReference type="InterPro" id="IPR008979">
    <property type="entry name" value="Galactose-bd-like_sf"/>
</dbReference>
<keyword evidence="4" id="KW-0677">Repeat</keyword>
<evidence type="ECO:0000313" key="11">
    <source>
        <dbReference type="Proteomes" id="UP000694888"/>
    </source>
</evidence>
<evidence type="ECO:0000259" key="9">
    <source>
        <dbReference type="PROSITE" id="PS50022"/>
    </source>
</evidence>
<dbReference type="RefSeq" id="XP_012940809.2">
    <property type="nucleotide sequence ID" value="XM_013085355.2"/>
</dbReference>
<keyword evidence="11" id="KW-1185">Reference proteome</keyword>
<dbReference type="InterPro" id="IPR025155">
    <property type="entry name" value="WxxW_domain"/>
</dbReference>
<dbReference type="Pfam" id="PF13330">
    <property type="entry name" value="Mucin2_WxxW"/>
    <property type="match status" value="5"/>
</dbReference>
<proteinExistence type="predicted"/>
<dbReference type="InterPro" id="IPR000421">
    <property type="entry name" value="FA58C"/>
</dbReference>
<evidence type="ECO:0000256" key="4">
    <source>
        <dbReference type="ARBA" id="ARBA00022737"/>
    </source>
</evidence>
<evidence type="ECO:0000256" key="7">
    <source>
        <dbReference type="ARBA" id="ARBA00023180"/>
    </source>
</evidence>
<feature type="domain" description="VWFD" evidence="10">
    <location>
        <begin position="32"/>
        <end position="207"/>
    </location>
</feature>
<feature type="region of interest" description="Disordered" evidence="8">
    <location>
        <begin position="1688"/>
        <end position="1720"/>
    </location>
</feature>
<dbReference type="Pfam" id="PF00754">
    <property type="entry name" value="F5_F8_type_C"/>
    <property type="match status" value="3"/>
</dbReference>
<feature type="compositionally biased region" description="Polar residues" evidence="8">
    <location>
        <begin position="1423"/>
        <end position="1440"/>
    </location>
</feature>
<evidence type="ECO:0000313" key="12">
    <source>
        <dbReference type="RefSeq" id="XP_012940809.2"/>
    </source>
</evidence>
<dbReference type="InterPro" id="IPR001007">
    <property type="entry name" value="VWF_dom"/>
</dbReference>
<evidence type="ECO:0000256" key="6">
    <source>
        <dbReference type="ARBA" id="ARBA00023157"/>
    </source>
</evidence>
<dbReference type="InterPro" id="IPR002919">
    <property type="entry name" value="TIL_dom"/>
</dbReference>
<dbReference type="SMART" id="SM00231">
    <property type="entry name" value="FA58C"/>
    <property type="match status" value="3"/>
</dbReference>
<feature type="domain" description="F5/8 type C" evidence="9">
    <location>
        <begin position="1668"/>
        <end position="1816"/>
    </location>
</feature>
<dbReference type="CDD" id="cd19941">
    <property type="entry name" value="TIL"/>
    <property type="match status" value="3"/>
</dbReference>
<dbReference type="Pfam" id="PF00094">
    <property type="entry name" value="VWD"/>
    <property type="match status" value="3"/>
</dbReference>
<reference evidence="12" key="1">
    <citation type="submission" date="2025-08" db="UniProtKB">
        <authorList>
            <consortium name="RefSeq"/>
        </authorList>
    </citation>
    <scope>IDENTIFICATION</scope>
</reference>
<dbReference type="PROSITE" id="PS50022">
    <property type="entry name" value="FA58C_3"/>
    <property type="match status" value="3"/>
</dbReference>
<evidence type="ECO:0000256" key="2">
    <source>
        <dbReference type="ARBA" id="ARBA00022525"/>
    </source>
</evidence>
<feature type="compositionally biased region" description="Polar residues" evidence="8">
    <location>
        <begin position="1481"/>
        <end position="1490"/>
    </location>
</feature>
<dbReference type="SUPFAM" id="SSF57567">
    <property type="entry name" value="Serine protease inhibitors"/>
    <property type="match status" value="3"/>
</dbReference>
<feature type="region of interest" description="Disordered" evidence="8">
    <location>
        <begin position="2399"/>
        <end position="2464"/>
    </location>
</feature>
<dbReference type="Proteomes" id="UP000694888">
    <property type="component" value="Unplaced"/>
</dbReference>
<feature type="compositionally biased region" description="Low complexity" evidence="8">
    <location>
        <begin position="2336"/>
        <end position="2350"/>
    </location>
</feature>
<dbReference type="InterPro" id="IPR036084">
    <property type="entry name" value="Ser_inhib-like_sf"/>
</dbReference>
<evidence type="ECO:0000256" key="1">
    <source>
        <dbReference type="ARBA" id="ARBA00004613"/>
    </source>
</evidence>
<dbReference type="PANTHER" id="PTHR11339:SF386">
    <property type="entry name" value="HEMOLECTIN, ISOFORM A"/>
    <property type="match status" value="1"/>
</dbReference>
<organism evidence="11 12">
    <name type="scientific">Aplysia californica</name>
    <name type="common">California sea hare</name>
    <dbReference type="NCBI Taxonomy" id="6500"/>
    <lineage>
        <taxon>Eukaryota</taxon>
        <taxon>Metazoa</taxon>
        <taxon>Spiralia</taxon>
        <taxon>Lophotrochozoa</taxon>
        <taxon>Mollusca</taxon>
        <taxon>Gastropoda</taxon>
        <taxon>Heterobranchia</taxon>
        <taxon>Euthyneura</taxon>
        <taxon>Tectipleura</taxon>
        <taxon>Aplysiida</taxon>
        <taxon>Aplysioidea</taxon>
        <taxon>Aplysiidae</taxon>
        <taxon>Aplysia</taxon>
    </lineage>
</organism>
<keyword evidence="2" id="KW-0964">Secreted</keyword>
<gene>
    <name evidence="12" type="primary">LOC101853663</name>
</gene>
<dbReference type="Pfam" id="PF08742">
    <property type="entry name" value="C8"/>
    <property type="match status" value="3"/>
</dbReference>
<evidence type="ECO:0000256" key="3">
    <source>
        <dbReference type="ARBA" id="ARBA00022729"/>
    </source>
</evidence>
<dbReference type="PROSITE" id="PS01285">
    <property type="entry name" value="FA58C_1"/>
    <property type="match status" value="1"/>
</dbReference>
<dbReference type="Gene3D" id="2.10.25.10">
    <property type="entry name" value="Laminin"/>
    <property type="match status" value="3"/>
</dbReference>
<feature type="region of interest" description="Disordered" evidence="8">
    <location>
        <begin position="2334"/>
        <end position="2359"/>
    </location>
</feature>
<keyword evidence="3" id="KW-0732">Signal</keyword>
<feature type="domain" description="VWFD" evidence="10">
    <location>
        <begin position="384"/>
        <end position="552"/>
    </location>
</feature>
<dbReference type="PANTHER" id="PTHR11339">
    <property type="entry name" value="EXTRACELLULAR MATRIX GLYCOPROTEIN RELATED"/>
    <property type="match status" value="1"/>
</dbReference>
<comment type="subcellular location">
    <subcellularLocation>
        <location evidence="1">Secreted</location>
    </subcellularLocation>
</comment>
<dbReference type="Gene3D" id="2.60.120.260">
    <property type="entry name" value="Galactose-binding domain-like"/>
    <property type="match status" value="3"/>
</dbReference>
<keyword evidence="5" id="KW-0186">Copper</keyword>
<dbReference type="PROSITE" id="PS51233">
    <property type="entry name" value="VWFD"/>
    <property type="match status" value="3"/>
</dbReference>
<protein>
    <submittedName>
        <fullName evidence="12">Mucin-5AC</fullName>
    </submittedName>
</protein>
<feature type="region of interest" description="Disordered" evidence="8">
    <location>
        <begin position="1958"/>
        <end position="2015"/>
    </location>
</feature>
<sequence length="2481" mass="268498">MNPSFGCISETFHPSTTTPRPVVPAVSVSSEAMCAAWGRNHYRTFDNKVYSFDGNCRYVLVHAPNVFEIMLVNDPNCGNGGTCERQVEIYQGGVEIALRKTNGAMGIVWNKQSLSFPGSRDGTVFEKVGNYLTFRSSLGYSIKWDGKLAVFLQISDELKGKIRGLCGKYNGNPTDDLETEAGQLVTSTATFANSWRKTGIDAAQSCPDAVQRTGCPVGDAQATSKCGDILNDVAFTACHQSVDPKPYYDSCKTDCCSDGSGSCNCDALEAYSRACSDKGVKLSWRKSGRCEIGCTGGMVYKECGSPCVRDCSSTNAVCSDNTCIDGCFCPDGQVSHNGQCIPSAQCPCQHNGQDYQQGATIPQLCNTCTCTSGTWDCTRKSCDKTCSATGDPHYQTFDGKRYNFMGNCSYYLMKDTGFSIITDNIKCGHGEASCTKSISVEINGLSIKLDHNHHLFINGREVTTLPYEAPDVKVSMVSSLFMQAVLSNGITILWDGRTRAYIKAPSTFMGKTIGMCGTFDGNQANDFKTLQGNVETIPNAFGNRWKTETSCRDMPTTVEPDPCDVNSQRKAQATALCDKLKSDVFKACQNIEDVQPYYDDCVYDLCACSDNMKDCMCPNIGSYADACAAKGVKINWRLQISECMLACTDGQEYQVCSKPCERTCRDIALNDDPLCNQKCVEGCNCPVGLTLNDANECIPVSQCPCIFDDREYPAGYTTLRDTEICVCDGGQFVCSKISTARVLPTSITSICPTNTEYSDCASNCPVTCENMHNPPTCSQDGCKKGCECLPGFVKDGDQCVNATMCPCRHAGKSYYEGESYTQDCNECVCLSRKWSCSQNSCPATCNAYGDSHYTTFDGRHYEFQGACDYVLVQSTKDSPYNFIITTRNSQCGTSGVTCFKQLEFIVGKEGTTDFYKLQLIKGQSVKPDPGSPFEVKEVGDMIYISTPFGVTLQWDKGTRVYVKVSTDHIQLVEGLCGNFNFDQTDDFTLRQGGPPVVKATEFGDSWKVQSSCAPSQEIQDTCQSSPQRKAWAQAKCSVMNSDLFEPCHSFVDQTQFVKRCEYDACACDFGGDCECLCTAIAAYAHECAVNGVPINWRSNDLCAIQCEDCETYNPCISMCPKKTCENRLVYSQIQKDCEDTQGLCFEGCDLHPCPPGQVYDSLVEPITCIPEALCDTTACEINGKKYREGENVEDDSVCRTECEICLCRNGQLEHIAFGQCEPIPPGSKTPGLPIGPTTAEAVRTTAGASASTTPINVTPKVCDELLGMFSPDVAGNDQFSSSTSQSVAFEAHQARLFNTHSGPANGGAWVPRQSDTGPYITIDLRNPEFITGVATQGQPDMPNWVTKYTVSTTTDGVTFEPYKDSMSTDTKVFSGNFDSNSIVKGYFDREVPTFAVRIYPVDWQGSIALRFDVLSCSSYATTPVTPPNDVTSPGPQQTSLPPGKMSTLAPPTPFTLTPDVICNVPMNVDVVSLMPNNLMTASSDQGTGTLPSDGRMQNPVNSWQPDDNDKNPWHQVDFQTAQNLSGILTQGSPSSEKWVYTFTVSTSNDGINFETIKDDQGQEVTYYGNADRNTVARNYFPRVTVARYVRVNPKTWAAGGPALRVNYIGCFFSDFSTPRPTVPFVQPPTGPTGIPTVSPTWPSSWSSIPTSPTVAPPTPFTLVPNVICNVPMNVDVVSLMPNRLLTASSDQGTGTLPSDGRMQNPVYSWQPDDNDKDPWHQVDFQTAQNLSGILTQGSPSSEKWVYTFIVSTSNDGINFETIKDDQGQEVTYYGNTDRNTVARNYFPRVTVARYVRVNPKTWAAGGPALRVNYIGCFFSDFSTPRPTVPFVQPPTGPTGIPTVSSTWPSSWSSVPSVVCVSRWSSWINNVSPIGSSGDFEKMSKDELTRFCPGGNITDIQCVDSDTNDDSVSLAEATCTVERGLRCINNPITGVPCRDYKIRYLCNCSDAFTPTPSVQQFGSPTPSPSAGQFGSPTPSPSAGQFGSPTPSPSAGQFGSPTPSPSAGQFGSPTPSSGPACRYWSPWVSNSVPDPSAGELDMFFQNPNVPGACSEKEVIGIECRERVSRRSHDPNDDLVECSLQGAFVMCTNIPGHICPDYEVRVLCDVCLSPSSSTSLPPPSGSPGSTKPPLPCSEGWSVPISRDHDPSDGIFEVMKPEELGNFCINGHVDDIVCVTADGTNREWYSLDLITTCDVAYGFICDADSNMGKVCVEMQVKYHCACNAVPSVSTTPVTVEPVRPCVKSEWLQWVNRDTPDSGDGDRELMSLDELNKACVGGQITDIQCYTTSGTPYDVTGEAVTCTLQAGLICRNSNFRNCLDYRVRYRCECNNVPSPSPSMGSFGSPTPSPGAGQFGSPTPSPTNCTVQNGLECDGNPTFGFYCPDYMVRYKCDCSANPTPSAGQFGSPTPSPSAGQFESPTPSPSAGQFGSPTPSPSAGQFGSPTPSPSAGQFGSPTPGSSQPCVSGWSSWINEHVSLGGPRG</sequence>
<dbReference type="InterPro" id="IPR014853">
    <property type="entry name" value="VWF/SSPO/ZAN-like_Cys-rich_dom"/>
</dbReference>
<name>A0ABM1A4R2_APLCA</name>
<feature type="region of interest" description="Disordered" evidence="8">
    <location>
        <begin position="1481"/>
        <end position="1508"/>
    </location>
</feature>
<dbReference type="SMART" id="SM00215">
    <property type="entry name" value="VWC_out"/>
    <property type="match status" value="2"/>
</dbReference>
<evidence type="ECO:0000256" key="8">
    <source>
        <dbReference type="SAM" id="MobiDB-lite"/>
    </source>
</evidence>
<dbReference type="Pfam" id="PF01826">
    <property type="entry name" value="TIL"/>
    <property type="match status" value="3"/>
</dbReference>
<dbReference type="CDD" id="cd00057">
    <property type="entry name" value="FA58C"/>
    <property type="match status" value="3"/>
</dbReference>
<dbReference type="GeneID" id="101853663"/>
<feature type="domain" description="F5/8 type C" evidence="9">
    <location>
        <begin position="1462"/>
        <end position="1610"/>
    </location>
</feature>
<dbReference type="SMART" id="SM00832">
    <property type="entry name" value="C8"/>
    <property type="match status" value="3"/>
</dbReference>
<feature type="region of interest" description="Disordered" evidence="8">
    <location>
        <begin position="1423"/>
        <end position="1449"/>
    </location>
</feature>
<accession>A0ABM1A4R2</accession>
<keyword evidence="7" id="KW-0325">Glycoprotein</keyword>
<keyword evidence="6" id="KW-1015">Disulfide bond</keyword>
<dbReference type="SUPFAM" id="SSF49785">
    <property type="entry name" value="Galactose-binding domain-like"/>
    <property type="match status" value="3"/>
</dbReference>
<feature type="domain" description="VWFD" evidence="10">
    <location>
        <begin position="843"/>
        <end position="1013"/>
    </location>
</feature>
<dbReference type="SMART" id="SM00216">
    <property type="entry name" value="VWD"/>
    <property type="match status" value="3"/>
</dbReference>
<dbReference type="InterPro" id="IPR050780">
    <property type="entry name" value="Mucin_vWF_Thrombospondin_sf"/>
</dbReference>
<evidence type="ECO:0000256" key="5">
    <source>
        <dbReference type="ARBA" id="ARBA00023008"/>
    </source>
</evidence>